<protein>
    <recommendedName>
        <fullName evidence="6">O-antigen ligase-related domain-containing protein</fullName>
    </recommendedName>
</protein>
<feature type="transmembrane region" description="Helical" evidence="5">
    <location>
        <begin position="154"/>
        <end position="178"/>
    </location>
</feature>
<reference evidence="7 8" key="1">
    <citation type="journal article" date="2017" name="Antonie Van Leeuwenhoek">
        <title>Phylogenomic resolution of the bacterial genus Pantoea and its relationship with Erwinia and Tatumella.</title>
        <authorList>
            <person name="Palmer M."/>
            <person name="Steenkamp E.T."/>
            <person name="Coetzee M.P."/>
            <person name="Chan W.Y."/>
            <person name="van Zyl E."/>
            <person name="De Maayer P."/>
            <person name="Coutinho T.A."/>
            <person name="Blom J."/>
            <person name="Smits T.H."/>
            <person name="Duffy B."/>
            <person name="Venter S.N."/>
        </authorList>
    </citation>
    <scope>NUCLEOTIDE SEQUENCE [LARGE SCALE GENOMIC DNA]</scope>
    <source>
        <strain evidence="7 8">LMG 2657</strain>
    </source>
</reference>
<proteinExistence type="predicted"/>
<dbReference type="EMBL" id="MLJI01000002">
    <property type="protein sequence ID" value="ORM89109.1"/>
    <property type="molecule type" value="Genomic_DNA"/>
</dbReference>
<keyword evidence="3 5" id="KW-1133">Transmembrane helix</keyword>
<name>A0A1X1EJN8_PANCY</name>
<dbReference type="AlphaFoldDB" id="A0A1X1EJN8"/>
<keyword evidence="8" id="KW-1185">Reference proteome</keyword>
<evidence type="ECO:0000256" key="5">
    <source>
        <dbReference type="SAM" id="Phobius"/>
    </source>
</evidence>
<dbReference type="InterPro" id="IPR007016">
    <property type="entry name" value="O-antigen_ligase-rel_domated"/>
</dbReference>
<gene>
    <name evidence="7" type="ORF">HA50_20835</name>
</gene>
<dbReference type="RefSeq" id="WP_158087425.1">
    <property type="nucleotide sequence ID" value="NZ_JAGGMY010000003.1"/>
</dbReference>
<dbReference type="PANTHER" id="PTHR37422">
    <property type="entry name" value="TEICHURONIC ACID BIOSYNTHESIS PROTEIN TUAE"/>
    <property type="match status" value="1"/>
</dbReference>
<evidence type="ECO:0000256" key="3">
    <source>
        <dbReference type="ARBA" id="ARBA00022989"/>
    </source>
</evidence>
<feature type="transmembrane region" description="Helical" evidence="5">
    <location>
        <begin position="7"/>
        <end position="24"/>
    </location>
</feature>
<evidence type="ECO:0000313" key="7">
    <source>
        <dbReference type="EMBL" id="ORM89109.1"/>
    </source>
</evidence>
<keyword evidence="4 5" id="KW-0472">Membrane</keyword>
<dbReference type="InterPro" id="IPR051533">
    <property type="entry name" value="WaaL-like"/>
</dbReference>
<evidence type="ECO:0000259" key="6">
    <source>
        <dbReference type="Pfam" id="PF04932"/>
    </source>
</evidence>
<comment type="subcellular location">
    <subcellularLocation>
        <location evidence="1">Membrane</location>
        <topology evidence="1">Multi-pass membrane protein</topology>
    </subcellularLocation>
</comment>
<evidence type="ECO:0000256" key="1">
    <source>
        <dbReference type="ARBA" id="ARBA00004141"/>
    </source>
</evidence>
<keyword evidence="2 5" id="KW-0812">Transmembrane</keyword>
<organism evidence="7 8">
    <name type="scientific">Pantoea cypripedii</name>
    <name type="common">Pectobacterium cypripedii</name>
    <name type="synonym">Erwinia cypripedii</name>
    <dbReference type="NCBI Taxonomy" id="55209"/>
    <lineage>
        <taxon>Bacteria</taxon>
        <taxon>Pseudomonadati</taxon>
        <taxon>Pseudomonadota</taxon>
        <taxon>Gammaproteobacteria</taxon>
        <taxon>Enterobacterales</taxon>
        <taxon>Erwiniaceae</taxon>
        <taxon>Pantoea</taxon>
    </lineage>
</organism>
<dbReference type="Pfam" id="PF04932">
    <property type="entry name" value="Wzy_C"/>
    <property type="match status" value="1"/>
</dbReference>
<feature type="transmembrane region" description="Helical" evidence="5">
    <location>
        <begin position="208"/>
        <end position="226"/>
    </location>
</feature>
<feature type="transmembrane region" description="Helical" evidence="5">
    <location>
        <begin position="55"/>
        <end position="77"/>
    </location>
</feature>
<evidence type="ECO:0000313" key="8">
    <source>
        <dbReference type="Proteomes" id="UP000193749"/>
    </source>
</evidence>
<dbReference type="STRING" id="55209.HA50_20835"/>
<feature type="domain" description="O-antigen ligase-related" evidence="6">
    <location>
        <begin position="15"/>
        <end position="170"/>
    </location>
</feature>
<feature type="transmembrane region" description="Helical" evidence="5">
    <location>
        <begin position="185"/>
        <end position="202"/>
    </location>
</feature>
<accession>A0A1X1EJN8</accession>
<evidence type="ECO:0000256" key="4">
    <source>
        <dbReference type="ARBA" id="ARBA00023136"/>
    </source>
</evidence>
<sequence length="235" mass="26574">MKLKSKYKYFIQSAILVLSTYVIFLTQTRAAMFLHPALGLFLLLSWMYKDKVLSLKILTISLLSLMVVMAASSKIIIDRYDATMREIGEYNRGNDYTSLGARFSMWKLGVIAFSDSPFGQSESHRNKEITEYLHDAKEKSAATQYLRVHLHNEFIQYASIFGLFGVIVLFLFFFILIFKVSQPSIIGPVGISTISILLYGATDVLLTSIELIVIFSTTIIVSSMAGHNQHGRFEN</sequence>
<dbReference type="GO" id="GO:0016020">
    <property type="term" value="C:membrane"/>
    <property type="evidence" value="ECO:0007669"/>
    <property type="project" value="UniProtKB-SubCell"/>
</dbReference>
<comment type="caution">
    <text evidence="7">The sequence shown here is derived from an EMBL/GenBank/DDBJ whole genome shotgun (WGS) entry which is preliminary data.</text>
</comment>
<evidence type="ECO:0000256" key="2">
    <source>
        <dbReference type="ARBA" id="ARBA00022692"/>
    </source>
</evidence>
<dbReference type="Proteomes" id="UP000193749">
    <property type="component" value="Unassembled WGS sequence"/>
</dbReference>
<dbReference type="OrthoDB" id="6502028at2"/>
<dbReference type="PANTHER" id="PTHR37422:SF17">
    <property type="entry name" value="O-ANTIGEN LIGASE"/>
    <property type="match status" value="1"/>
</dbReference>